<accession>A0A6P0ENL4</accession>
<sequence length="61" mass="6487">MLLGPSIGADVGEWERMISVNHRGLLYITDAAPPHLSTAADDELRQVADVVNTSSIAGRQA</sequence>
<dbReference type="SUPFAM" id="SSF51735">
    <property type="entry name" value="NAD(P)-binding Rossmann-fold domains"/>
    <property type="match status" value="1"/>
</dbReference>
<evidence type="ECO:0000313" key="3">
    <source>
        <dbReference type="Proteomes" id="UP000468828"/>
    </source>
</evidence>
<dbReference type="AlphaFoldDB" id="A0A6P0ENL4"/>
<proteinExistence type="predicted"/>
<gene>
    <name evidence="2" type="ORF">G3R41_03230</name>
    <name evidence="1" type="ORF">GCU67_03230</name>
</gene>
<dbReference type="EMBL" id="JAAGWH010000011">
    <property type="protein sequence ID" value="NEK93192.1"/>
    <property type="molecule type" value="Genomic_DNA"/>
</dbReference>
<dbReference type="Gene3D" id="3.40.50.720">
    <property type="entry name" value="NAD(P)-binding Rossmann-like Domain"/>
    <property type="match status" value="1"/>
</dbReference>
<organism evidence="1 3">
    <name type="scientific">Modestobacter muralis</name>
    <dbReference type="NCBI Taxonomy" id="1608614"/>
    <lineage>
        <taxon>Bacteria</taxon>
        <taxon>Bacillati</taxon>
        <taxon>Actinomycetota</taxon>
        <taxon>Actinomycetes</taxon>
        <taxon>Geodermatophilales</taxon>
        <taxon>Geodermatophilaceae</taxon>
        <taxon>Modestobacter</taxon>
    </lineage>
</organism>
<dbReference type="EMBL" id="JAAGWB010000011">
    <property type="protein sequence ID" value="NEN49959.1"/>
    <property type="molecule type" value="Genomic_DNA"/>
</dbReference>
<dbReference type="Proteomes" id="UP000468828">
    <property type="component" value="Unassembled WGS sequence"/>
</dbReference>
<evidence type="ECO:0000313" key="1">
    <source>
        <dbReference type="EMBL" id="NEK93192.1"/>
    </source>
</evidence>
<keyword evidence="3" id="KW-1185">Reference proteome</keyword>
<protein>
    <submittedName>
        <fullName evidence="1">Uncharacterized protein</fullName>
    </submittedName>
</protein>
<name>A0A6P0ENL4_9ACTN</name>
<dbReference type="InterPro" id="IPR036291">
    <property type="entry name" value="NAD(P)-bd_dom_sf"/>
</dbReference>
<reference evidence="2 4" key="2">
    <citation type="submission" date="2020-02" db="EMBL/GenBank/DDBJ databases">
        <title>The WGS of Modestobacter muralis DSM 100205.</title>
        <authorList>
            <person name="Jiang Z."/>
        </authorList>
    </citation>
    <scope>NUCLEOTIDE SEQUENCE [LARGE SCALE GENOMIC DNA]</scope>
    <source>
        <strain evidence="2 4">DSM 100205</strain>
    </source>
</reference>
<evidence type="ECO:0000313" key="4">
    <source>
        <dbReference type="Proteomes" id="UP000471152"/>
    </source>
</evidence>
<evidence type="ECO:0000313" key="2">
    <source>
        <dbReference type="EMBL" id="NEN49959.1"/>
    </source>
</evidence>
<reference evidence="1 3" key="1">
    <citation type="submission" date="2020-01" db="EMBL/GenBank/DDBJ databases">
        <title>the WGS Modestobacter muralis CPCC 204518.</title>
        <authorList>
            <person name="Jiang Z."/>
        </authorList>
    </citation>
    <scope>NUCLEOTIDE SEQUENCE [LARGE SCALE GENOMIC DNA]</scope>
    <source>
        <strain evidence="1 3">DSM 100205</strain>
    </source>
</reference>
<comment type="caution">
    <text evidence="1">The sequence shown here is derived from an EMBL/GenBank/DDBJ whole genome shotgun (WGS) entry which is preliminary data.</text>
</comment>
<dbReference type="RefSeq" id="WP_163609654.1">
    <property type="nucleotide sequence ID" value="NZ_JAAGWB010000011.1"/>
</dbReference>
<dbReference type="Proteomes" id="UP000471152">
    <property type="component" value="Unassembled WGS sequence"/>
</dbReference>